<feature type="compositionally biased region" description="Polar residues" evidence="1">
    <location>
        <begin position="55"/>
        <end position="64"/>
    </location>
</feature>
<gene>
    <name evidence="2" type="ORF">CtesDRAFT_PD4599</name>
</gene>
<feature type="compositionally biased region" description="Basic and acidic residues" evidence="1">
    <location>
        <begin position="137"/>
        <end position="150"/>
    </location>
</feature>
<protein>
    <submittedName>
        <fullName evidence="2">Uncharacterized protein</fullName>
    </submittedName>
</protein>
<organism evidence="2 3">
    <name type="scientific">Comamonas testosteroni (strain DSM 14576 / KF-1)</name>
    <name type="common">Pseudomonas testosteroni</name>
    <dbReference type="NCBI Taxonomy" id="399795"/>
    <lineage>
        <taxon>Bacteria</taxon>
        <taxon>Pseudomonadati</taxon>
        <taxon>Pseudomonadota</taxon>
        <taxon>Betaproteobacteria</taxon>
        <taxon>Burkholderiales</taxon>
        <taxon>Comamonadaceae</taxon>
        <taxon>Comamonas</taxon>
    </lineage>
</organism>
<name>B7WX58_COMTK</name>
<accession>B7WX58</accession>
<comment type="caution">
    <text evidence="2">The sequence shown here is derived from an EMBL/GenBank/DDBJ whole genome shotgun (WGS) entry which is preliminary data.</text>
</comment>
<reference evidence="2 3" key="1">
    <citation type="journal article" date="2004" name="Appl. Environ. Microbiol.">
        <title>Mineralization of individual congeners of linear alkylbenzenesulfonate by defined pairs of heterotrophic bacteria.</title>
        <authorList>
            <person name="Schleheck D."/>
            <person name="Knepper T.P."/>
            <person name="Fischer K."/>
            <person name="Cook A.M."/>
        </authorList>
    </citation>
    <scope>NUCLEOTIDE SEQUENCE [LARGE SCALE GENOMIC DNA]</scope>
    <source>
        <strain evidence="3">DSM 14576 / KF-1</strain>
    </source>
</reference>
<feature type="region of interest" description="Disordered" evidence="1">
    <location>
        <begin position="132"/>
        <end position="161"/>
    </location>
</feature>
<dbReference type="Proteomes" id="UP000003039">
    <property type="component" value="Unassembled WGS sequence"/>
</dbReference>
<evidence type="ECO:0000313" key="2">
    <source>
        <dbReference type="EMBL" id="EED69651.1"/>
    </source>
</evidence>
<feature type="compositionally biased region" description="Low complexity" evidence="1">
    <location>
        <begin position="86"/>
        <end position="116"/>
    </location>
</feature>
<feature type="compositionally biased region" description="Polar residues" evidence="1">
    <location>
        <begin position="72"/>
        <end position="81"/>
    </location>
</feature>
<dbReference type="AlphaFoldDB" id="B7WX58"/>
<evidence type="ECO:0000313" key="3">
    <source>
        <dbReference type="Proteomes" id="UP000003039"/>
    </source>
</evidence>
<dbReference type="eggNOG" id="ENOG5033803">
    <property type="taxonomic scope" value="Bacteria"/>
</dbReference>
<evidence type="ECO:0000256" key="1">
    <source>
        <dbReference type="SAM" id="MobiDB-lite"/>
    </source>
</evidence>
<feature type="region of interest" description="Disordered" evidence="1">
    <location>
        <begin position="203"/>
        <end position="224"/>
    </location>
</feature>
<dbReference type="EMBL" id="AAUJ02000001">
    <property type="protein sequence ID" value="EED69651.1"/>
    <property type="molecule type" value="Genomic_DNA"/>
</dbReference>
<feature type="region of interest" description="Disordered" evidence="1">
    <location>
        <begin position="54"/>
        <end position="117"/>
    </location>
</feature>
<proteinExistence type="predicted"/>
<sequence length="289" mass="30137">MGVSYKTPDGSWMTGQEYRITGGTCVLPAPSDVPQKKESDCAGSVGEINGVRTCVPNQAATGDTTSKETKNGDGTSSNTESKTTCEKGVCTTTSTTTTKDASGNTTSTSTSSSSSSQREYCATNKASTVCAATNGDKNPDGKDGSGKDGEQCTGDDCEEKPSKFTGSCEAGFSCEGDALQCAIAQDQHRRTCQLFDTQSAESRLYDSEKGKTGSQTKDLPGNETIDFGSNRIDTSSALGGGTCLTDLQISVMGHSETLPLSQYCKWLDYAGNILVAVALLGALRIITRS</sequence>